<dbReference type="PANTHER" id="PTHR33375">
    <property type="entry name" value="CHROMOSOME-PARTITIONING PROTEIN PARB-RELATED"/>
    <property type="match status" value="1"/>
</dbReference>
<reference evidence="8" key="1">
    <citation type="submission" date="2016-01" db="EMBL/GenBank/DDBJ databases">
        <authorList>
            <person name="Mitreva M."/>
            <person name="Pepin K.H."/>
            <person name="Mihindukulasuriya K.A."/>
            <person name="Fulton R."/>
            <person name="Fronick C."/>
            <person name="O'Laughlin M."/>
            <person name="Miner T."/>
            <person name="Herter B."/>
            <person name="Rosa B.A."/>
            <person name="Cordes M."/>
            <person name="Tomlinson C."/>
            <person name="Wollam A."/>
            <person name="Palsikar V.B."/>
            <person name="Mardis E.R."/>
            <person name="Wilson R.K."/>
        </authorList>
    </citation>
    <scope>NUCLEOTIDE SEQUENCE [LARGE SCALE GENOMIC DNA]</scope>
    <source>
        <strain evidence="8">KA00274</strain>
    </source>
</reference>
<dbReference type="SUPFAM" id="SSF110849">
    <property type="entry name" value="ParB/Sulfiredoxin"/>
    <property type="match status" value="1"/>
</dbReference>
<dbReference type="STRING" id="1497955.HMPREF1872_01332"/>
<comment type="subcellular location">
    <subcellularLocation>
        <location evidence="1">Cytoplasm</location>
        <location evidence="1">Nucleoid</location>
    </subcellularLocation>
</comment>
<evidence type="ECO:0000256" key="2">
    <source>
        <dbReference type="ARBA" id="ARBA00006295"/>
    </source>
</evidence>
<evidence type="ECO:0000256" key="3">
    <source>
        <dbReference type="ARBA" id="ARBA00022829"/>
    </source>
</evidence>
<dbReference type="Gene3D" id="3.90.1530.30">
    <property type="match status" value="1"/>
</dbReference>
<dbReference type="RefSeq" id="WP_066714957.1">
    <property type="nucleotide sequence ID" value="NZ_JARFNM010000001.1"/>
</dbReference>
<dbReference type="InterPro" id="IPR050336">
    <property type="entry name" value="Chromosome_partition/occlusion"/>
</dbReference>
<protein>
    <submittedName>
        <fullName evidence="7">Putative stage 0 sporulation protein J</fullName>
    </submittedName>
</protein>
<feature type="domain" description="ParB-like N-terminal" evidence="6">
    <location>
        <begin position="56"/>
        <end position="152"/>
    </location>
</feature>
<dbReference type="Pfam" id="PF23552">
    <property type="entry name" value="ParB_C"/>
    <property type="match status" value="1"/>
</dbReference>
<accession>A0A133Y736</accession>
<dbReference type="Pfam" id="PF02195">
    <property type="entry name" value="ParB_N"/>
    <property type="match status" value="1"/>
</dbReference>
<evidence type="ECO:0000313" key="8">
    <source>
        <dbReference type="Proteomes" id="UP000070080"/>
    </source>
</evidence>
<dbReference type="GO" id="GO:0007059">
    <property type="term" value="P:chromosome segregation"/>
    <property type="evidence" value="ECO:0007669"/>
    <property type="project" value="UniProtKB-KW"/>
</dbReference>
<evidence type="ECO:0000256" key="5">
    <source>
        <dbReference type="SAM" id="Coils"/>
    </source>
</evidence>
<dbReference type="Gene3D" id="1.10.10.2830">
    <property type="match status" value="1"/>
</dbReference>
<dbReference type="OrthoDB" id="9802051at2"/>
<feature type="coiled-coil region" evidence="5">
    <location>
        <begin position="244"/>
        <end position="280"/>
    </location>
</feature>
<dbReference type="PANTHER" id="PTHR33375:SF1">
    <property type="entry name" value="CHROMOSOME-PARTITIONING PROTEIN PARB-RELATED"/>
    <property type="match status" value="1"/>
</dbReference>
<dbReference type="SMART" id="SM00470">
    <property type="entry name" value="ParB"/>
    <property type="match status" value="1"/>
</dbReference>
<dbReference type="InterPro" id="IPR057240">
    <property type="entry name" value="ParB_dimer_C"/>
</dbReference>
<dbReference type="FunFam" id="1.10.10.2830:FF:000001">
    <property type="entry name" value="Chromosome partitioning protein ParB"/>
    <property type="match status" value="1"/>
</dbReference>
<dbReference type="GO" id="GO:0003677">
    <property type="term" value="F:DNA binding"/>
    <property type="evidence" value="ECO:0007669"/>
    <property type="project" value="UniProtKB-KW"/>
</dbReference>
<proteinExistence type="inferred from homology"/>
<dbReference type="FunFam" id="3.90.1530.30:FF:000001">
    <property type="entry name" value="Chromosome partitioning protein ParB"/>
    <property type="match status" value="1"/>
</dbReference>
<dbReference type="Pfam" id="PF17762">
    <property type="entry name" value="HTH_ParB"/>
    <property type="match status" value="1"/>
</dbReference>
<dbReference type="AlphaFoldDB" id="A0A133Y736"/>
<dbReference type="InterPro" id="IPR036086">
    <property type="entry name" value="ParB/Sulfiredoxin_sf"/>
</dbReference>
<evidence type="ECO:0000313" key="7">
    <source>
        <dbReference type="EMBL" id="KXB39010.1"/>
    </source>
</evidence>
<keyword evidence="5" id="KW-0175">Coiled coil</keyword>
<keyword evidence="8" id="KW-1185">Reference proteome</keyword>
<keyword evidence="4" id="KW-0238">DNA-binding</keyword>
<comment type="caution">
    <text evidence="7">The sequence shown here is derived from an EMBL/GenBank/DDBJ whole genome shotgun (WGS) entry which is preliminary data.</text>
</comment>
<dbReference type="InterPro" id="IPR004437">
    <property type="entry name" value="ParB/RepB/Spo0J"/>
</dbReference>
<evidence type="ECO:0000259" key="6">
    <source>
        <dbReference type="SMART" id="SM00470"/>
    </source>
</evidence>
<dbReference type="NCBIfam" id="TIGR00180">
    <property type="entry name" value="parB_part"/>
    <property type="match status" value="1"/>
</dbReference>
<gene>
    <name evidence="7" type="ORF">HMPREF1872_01332</name>
</gene>
<dbReference type="EMBL" id="LSCV01000044">
    <property type="protein sequence ID" value="KXB39010.1"/>
    <property type="molecule type" value="Genomic_DNA"/>
</dbReference>
<dbReference type="Proteomes" id="UP000070080">
    <property type="component" value="Unassembled WGS sequence"/>
</dbReference>
<dbReference type="GO" id="GO:0009295">
    <property type="term" value="C:nucleoid"/>
    <property type="evidence" value="ECO:0007669"/>
    <property type="project" value="UniProtKB-SubCell"/>
</dbReference>
<evidence type="ECO:0000256" key="1">
    <source>
        <dbReference type="ARBA" id="ARBA00004453"/>
    </source>
</evidence>
<dbReference type="CDD" id="cd16393">
    <property type="entry name" value="SPO0J_N"/>
    <property type="match status" value="1"/>
</dbReference>
<dbReference type="SUPFAM" id="SSF109709">
    <property type="entry name" value="KorB DNA-binding domain-like"/>
    <property type="match status" value="1"/>
</dbReference>
<name>A0A133Y736_9FIRM</name>
<dbReference type="GO" id="GO:0005694">
    <property type="term" value="C:chromosome"/>
    <property type="evidence" value="ECO:0007669"/>
    <property type="project" value="TreeGrafter"/>
</dbReference>
<sequence length="327" mass="36757">MSKGKSNKVNSTKTKPASRLGRGLSALISSDLLLSKADENKVEKLDFKAVENTSLQTVAISDIVPNKQQPRAYFAEDKLQSLAASIKEYGLLQPILVQPITKHGDKQIYQIIAGERRWRACHQANLTEVPVLVCQKELDTATLLKQALVENVQREDLNPIEEAEAYDKLNSEFSLSQAEIAAMTGKSRPVITNMQRLLKLPASVKKLLSEKTLTVGQAKPLLALKDEENCLKLAKLTIENDWSAREVEKKVKELLALAEEEKQEQTVSELELMARREQARLEDRLMHFFGQKVKITEQKGKGKLILAFNNYDELDQILLKIGVKLDD</sequence>
<organism evidence="7 8">
    <name type="scientific">Amygdalobacter nucleatus</name>
    <dbReference type="NCBI Taxonomy" id="3029274"/>
    <lineage>
        <taxon>Bacteria</taxon>
        <taxon>Bacillati</taxon>
        <taxon>Bacillota</taxon>
        <taxon>Clostridia</taxon>
        <taxon>Eubacteriales</taxon>
        <taxon>Oscillospiraceae</taxon>
        <taxon>Amygdalobacter</taxon>
    </lineage>
</organism>
<dbReference type="InterPro" id="IPR003115">
    <property type="entry name" value="ParB_N"/>
</dbReference>
<evidence type="ECO:0000256" key="4">
    <source>
        <dbReference type="ARBA" id="ARBA00023125"/>
    </source>
</evidence>
<keyword evidence="3" id="KW-0159">Chromosome partition</keyword>
<comment type="similarity">
    <text evidence="2">Belongs to the ParB family.</text>
</comment>
<dbReference type="InterPro" id="IPR041468">
    <property type="entry name" value="HTH_ParB/Spo0J"/>
</dbReference>
<dbReference type="GO" id="GO:0045881">
    <property type="term" value="P:positive regulation of sporulation resulting in formation of a cellular spore"/>
    <property type="evidence" value="ECO:0007669"/>
    <property type="project" value="TreeGrafter"/>
</dbReference>